<evidence type="ECO:0000256" key="1">
    <source>
        <dbReference type="ARBA" id="ARBA00004123"/>
    </source>
</evidence>
<dbReference type="GO" id="GO:0005737">
    <property type="term" value="C:cytoplasm"/>
    <property type="evidence" value="ECO:0007669"/>
    <property type="project" value="UniProtKB-ARBA"/>
</dbReference>
<keyword evidence="3" id="KW-0240">DNA-directed RNA polymerase</keyword>
<dbReference type="InterPro" id="IPR016049">
    <property type="entry name" value="RNA_pol_Rpc34-like"/>
</dbReference>
<feature type="region of interest" description="Disordered" evidence="6">
    <location>
        <begin position="30"/>
        <end position="109"/>
    </location>
</feature>
<evidence type="ECO:0000256" key="2">
    <source>
        <dbReference type="ARBA" id="ARBA00011038"/>
    </source>
</evidence>
<dbReference type="PANTHER" id="PTHR12780">
    <property type="entry name" value="RNA POLYMERASE III DNA DIRECTED , 39KD SUBUNIT-RELATED"/>
    <property type="match status" value="1"/>
</dbReference>
<name>A0A7S0WBW4_9CHLO</name>
<comment type="subcellular location">
    <subcellularLocation>
        <location evidence="1">Nucleus</location>
    </subcellularLocation>
</comment>
<dbReference type="InterPro" id="IPR007832">
    <property type="entry name" value="RNA_pol_Rpc34"/>
</dbReference>
<feature type="compositionally biased region" description="Low complexity" evidence="6">
    <location>
        <begin position="56"/>
        <end position="67"/>
    </location>
</feature>
<dbReference type="InterPro" id="IPR036388">
    <property type="entry name" value="WH-like_DNA-bd_sf"/>
</dbReference>
<dbReference type="AlphaFoldDB" id="A0A7S0WBW4"/>
<reference evidence="7" key="1">
    <citation type="submission" date="2021-01" db="EMBL/GenBank/DDBJ databases">
        <authorList>
            <person name="Corre E."/>
            <person name="Pelletier E."/>
            <person name="Niang G."/>
            <person name="Scheremetjew M."/>
            <person name="Finn R."/>
            <person name="Kale V."/>
            <person name="Holt S."/>
            <person name="Cochrane G."/>
            <person name="Meng A."/>
            <person name="Brown T."/>
            <person name="Cohen L."/>
        </authorList>
    </citation>
    <scope>NUCLEOTIDE SEQUENCE</scope>
    <source>
        <strain evidence="7">Clade-D-RCC1621</strain>
    </source>
</reference>
<dbReference type="Gene3D" id="1.10.10.10">
    <property type="entry name" value="Winged helix-like DNA-binding domain superfamily/Winged helix DNA-binding domain"/>
    <property type="match status" value="2"/>
</dbReference>
<organism evidence="7">
    <name type="scientific">Ostreococcus mediterraneus</name>
    <dbReference type="NCBI Taxonomy" id="1486918"/>
    <lineage>
        <taxon>Eukaryota</taxon>
        <taxon>Viridiplantae</taxon>
        <taxon>Chlorophyta</taxon>
        <taxon>Mamiellophyceae</taxon>
        <taxon>Mamiellales</taxon>
        <taxon>Bathycoccaceae</taxon>
        <taxon>Ostreococcus</taxon>
    </lineage>
</organism>
<dbReference type="GO" id="GO:0006383">
    <property type="term" value="P:transcription by RNA polymerase III"/>
    <property type="evidence" value="ECO:0007669"/>
    <property type="project" value="InterPro"/>
</dbReference>
<dbReference type="GO" id="GO:0005666">
    <property type="term" value="C:RNA polymerase III complex"/>
    <property type="evidence" value="ECO:0007669"/>
    <property type="project" value="InterPro"/>
</dbReference>
<evidence type="ECO:0008006" key="8">
    <source>
        <dbReference type="Google" id="ProtNLM"/>
    </source>
</evidence>
<dbReference type="EMBL" id="HBFO01002967">
    <property type="protein sequence ID" value="CAD8810964.1"/>
    <property type="molecule type" value="Transcribed_RNA"/>
</dbReference>
<sequence length="385" mass="42087">MTSASADVAAARQRRDVVLSIIERGEVGDIGGDGATTAPTMGGGRSLSLSAKTPRRAASGGATTATTGRKRRRGEAAMGVVVDDDDGDDGNDDADEVDGGEAKRAASGEDAGVRDAVLASATASIMTVNERAQAINELLSQRKIELFRRGDALVYARVREEHAAKFKGLSTEDMLVYQIIQHAGNTGMWTKELKARSNLPAPQITKIFKTLEARKLIKAVKHVAQQNRKVYMLFELEPSREITGGAWYTEHEYDAEFINVLREQCVKFIYSQEKVTLEEVSEFVRQSKLSHVELGVDDVLQIVSTLVYDGKVDKIEDESVDDGMADAPDEAFVPKTYYRKAALPIPESNAYSDIPCGVCPVINECRPDGLINPISCEYMTAWLDY</sequence>
<evidence type="ECO:0000256" key="4">
    <source>
        <dbReference type="ARBA" id="ARBA00023163"/>
    </source>
</evidence>
<dbReference type="FunFam" id="1.10.10.10:FF:000116">
    <property type="entry name" value="DNA-directed RNA polymerase III subunit RPC6"/>
    <property type="match status" value="1"/>
</dbReference>
<comment type="similarity">
    <text evidence="2">Belongs to the eukaryotic RPC34/RPC39 RNA polymerase subunit family.</text>
</comment>
<evidence type="ECO:0000256" key="5">
    <source>
        <dbReference type="ARBA" id="ARBA00023242"/>
    </source>
</evidence>
<protein>
    <recommendedName>
        <fullName evidence="8">DNA-directed RNA polymerase III subunit RPC6</fullName>
    </recommendedName>
</protein>
<evidence type="ECO:0000256" key="6">
    <source>
        <dbReference type="SAM" id="MobiDB-lite"/>
    </source>
</evidence>
<dbReference type="InterPro" id="IPR036390">
    <property type="entry name" value="WH_DNA-bd_sf"/>
</dbReference>
<dbReference type="Pfam" id="PF05158">
    <property type="entry name" value="RNA_pol_Rpc34"/>
    <property type="match status" value="1"/>
</dbReference>
<accession>A0A7S0WBW4</accession>
<dbReference type="GO" id="GO:0005654">
    <property type="term" value="C:nucleoplasm"/>
    <property type="evidence" value="ECO:0007669"/>
    <property type="project" value="UniProtKB-ARBA"/>
</dbReference>
<keyword evidence="5" id="KW-0539">Nucleus</keyword>
<feature type="compositionally biased region" description="Basic and acidic residues" evidence="6">
    <location>
        <begin position="100"/>
        <end position="109"/>
    </location>
</feature>
<gene>
    <name evidence="7" type="ORF">OMED0930_LOCUS2058</name>
</gene>
<proteinExistence type="inferred from homology"/>
<feature type="compositionally biased region" description="Acidic residues" evidence="6">
    <location>
        <begin position="82"/>
        <end position="99"/>
    </location>
</feature>
<keyword evidence="4" id="KW-0804">Transcription</keyword>
<evidence type="ECO:0000256" key="3">
    <source>
        <dbReference type="ARBA" id="ARBA00022478"/>
    </source>
</evidence>
<evidence type="ECO:0000313" key="7">
    <source>
        <dbReference type="EMBL" id="CAD8810964.1"/>
    </source>
</evidence>
<dbReference type="SUPFAM" id="SSF46785">
    <property type="entry name" value="Winged helix' DNA-binding domain"/>
    <property type="match status" value="2"/>
</dbReference>